<sequence length="79" mass="8948">MENSFLLHASGDAPPAQVISFLWMLIMICQRGVAPTLESSDEKEMAKSSNGTVEWKDARVWKRRGAVGVKKRRQERDES</sequence>
<keyword evidence="2" id="KW-1185">Reference proteome</keyword>
<reference evidence="1 2" key="1">
    <citation type="submission" date="2019-06" db="EMBL/GenBank/DDBJ databases">
        <title>A chromosomal-level reference genome of Carpinus fangiana (Coryloideae, Betulaceae).</title>
        <authorList>
            <person name="Yang X."/>
            <person name="Wang Z."/>
            <person name="Zhang L."/>
            <person name="Hao G."/>
            <person name="Liu J."/>
            <person name="Yang Y."/>
        </authorList>
    </citation>
    <scope>NUCLEOTIDE SEQUENCE [LARGE SCALE GENOMIC DNA]</scope>
    <source>
        <strain evidence="1">Cfa_2016G</strain>
        <tissue evidence="1">Leaf</tissue>
    </source>
</reference>
<dbReference type="OrthoDB" id="1660156at2759"/>
<organism evidence="1 2">
    <name type="scientific">Carpinus fangiana</name>
    <dbReference type="NCBI Taxonomy" id="176857"/>
    <lineage>
        <taxon>Eukaryota</taxon>
        <taxon>Viridiplantae</taxon>
        <taxon>Streptophyta</taxon>
        <taxon>Embryophyta</taxon>
        <taxon>Tracheophyta</taxon>
        <taxon>Spermatophyta</taxon>
        <taxon>Magnoliopsida</taxon>
        <taxon>eudicotyledons</taxon>
        <taxon>Gunneridae</taxon>
        <taxon>Pentapetalae</taxon>
        <taxon>rosids</taxon>
        <taxon>fabids</taxon>
        <taxon>Fagales</taxon>
        <taxon>Betulaceae</taxon>
        <taxon>Carpinus</taxon>
    </lineage>
</organism>
<gene>
    <name evidence="1" type="ORF">FH972_015496</name>
</gene>
<evidence type="ECO:0000313" key="1">
    <source>
        <dbReference type="EMBL" id="KAE8076872.1"/>
    </source>
</evidence>
<dbReference type="AlphaFoldDB" id="A0A5N6RD91"/>
<dbReference type="Proteomes" id="UP000327013">
    <property type="component" value="Chromosome 6"/>
</dbReference>
<protein>
    <submittedName>
        <fullName evidence="1">Uncharacterized protein</fullName>
    </submittedName>
</protein>
<evidence type="ECO:0000313" key="2">
    <source>
        <dbReference type="Proteomes" id="UP000327013"/>
    </source>
</evidence>
<name>A0A5N6RD91_9ROSI</name>
<accession>A0A5N6RD91</accession>
<dbReference type="EMBL" id="CM017326">
    <property type="protein sequence ID" value="KAE8076872.1"/>
    <property type="molecule type" value="Genomic_DNA"/>
</dbReference>
<proteinExistence type="predicted"/>